<dbReference type="Gene3D" id="2.150.10.10">
    <property type="entry name" value="Serralysin-like metalloprotease, C-terminal"/>
    <property type="match status" value="4"/>
</dbReference>
<dbReference type="SUPFAM" id="SSF51120">
    <property type="entry name" value="beta-Roll"/>
    <property type="match status" value="5"/>
</dbReference>
<gene>
    <name evidence="3" type="ORF">FDP22_16625</name>
</gene>
<reference evidence="3 4" key="1">
    <citation type="submission" date="2019-06" db="EMBL/GenBank/DDBJ databases">
        <title>Genome sequence of Rhodobacteraceae bacterium D4M1.</title>
        <authorList>
            <person name="Cao J."/>
        </authorList>
    </citation>
    <scope>NUCLEOTIDE SEQUENCE [LARGE SCALE GENOMIC DNA]</scope>
    <source>
        <strain evidence="3 4">D4M1</strain>
    </source>
</reference>
<dbReference type="Proteomes" id="UP000305888">
    <property type="component" value="Chromosome"/>
</dbReference>
<dbReference type="PANTHER" id="PTHR38340">
    <property type="entry name" value="S-LAYER PROTEIN"/>
    <property type="match status" value="1"/>
</dbReference>
<evidence type="ECO:0000256" key="1">
    <source>
        <dbReference type="ARBA" id="ARBA00004613"/>
    </source>
</evidence>
<dbReference type="EMBL" id="CP040818">
    <property type="protein sequence ID" value="QDL93264.1"/>
    <property type="molecule type" value="Genomic_DNA"/>
</dbReference>
<keyword evidence="2" id="KW-0964">Secreted</keyword>
<evidence type="ECO:0000256" key="2">
    <source>
        <dbReference type="ARBA" id="ARBA00022525"/>
    </source>
</evidence>
<dbReference type="AlphaFoldDB" id="A0A5B8FZW1"/>
<sequence length="815" mass="83801">MVHTSASVEFDDIWDNATGLPQVPGERFGRYEIALAMEELPDEFLSGPATLTLNFSDNLGQGYDELSTELIIEGRSFGDIVFESLQTENRLATIELPRAEIARLLADDTLTFALRTRDGWLHNAPIDLTATLTHTGVLALDDAFSFPGTGTQSGNLLADNGSGADEFNPQQGRPVVTHVNGMPVGNGITIALPGSGTLTVEPSGRFVYRPDLLDESLPASQQALARFTYTIANGDGSIDGEVVVRTQGLDDDDTFCGERDGTLIYGGAGDDTFYGNSLSYREQVAETVYGGSGNDTLFGNGGGDHLYGGEGDDTLYAGYTYDGSNGWLFGGAGNDTLEGEDATLYGNDGNDLLIGSGRLYGGNGDDELQFTRTQLLLAYGGDGNDRISGEYGLWGTVSGGAGYDVIVIMGHAVSGDDHSLGTIFGGDGADIIRSEDAMLMRGGADDDVITDVSTFDGVRLLGDEGNDTLRMGAGAGFAYGGLGDDRIFGGTGNSRLFGDEGDDAIQGGAGDEQIYGGDGADHLIDMQGTARLYGGAGDDILQSGNDGSSLFGGIGHDRLMSGSGDDLVEGGEGNDRIHDIGGLDQIYGGAGNDLINAAGIGGDMIDAGDGNDRVYGGSDDDTIDGGAGDDMLFGNAGLDTVSGGEGADMLDGGIGSDLLYGGEGDDRLDGGSDHDTLHGEAGDDLLLGEGGEDALFGGDGADRLHGGSDDDHLYGGAGDDLLSGGSGIDTLEGGAGADIFAFARLDGVARVTDFELGVDIVRISGFGAAMDSYAELTTIATQSGDDAVFDLATGEQLTLENTSLGDLGAGNFVFV</sequence>
<dbReference type="GO" id="GO:0005509">
    <property type="term" value="F:calcium ion binding"/>
    <property type="evidence" value="ECO:0007669"/>
    <property type="project" value="InterPro"/>
</dbReference>
<dbReference type="RefSeq" id="WP_138575413.1">
    <property type="nucleotide sequence ID" value="NZ_CP040818.1"/>
</dbReference>
<dbReference type="Pfam" id="PF00353">
    <property type="entry name" value="HemolysinCabind"/>
    <property type="match status" value="12"/>
</dbReference>
<dbReference type="InterPro" id="IPR050557">
    <property type="entry name" value="RTX_toxin/Mannuronan_C5-epim"/>
</dbReference>
<protein>
    <submittedName>
        <fullName evidence="3">Calcium-binding protein</fullName>
    </submittedName>
</protein>
<dbReference type="Gene3D" id="2.160.20.160">
    <property type="match status" value="1"/>
</dbReference>
<organism evidence="3 4">
    <name type="scientific">Paroceanicella profunda</name>
    <dbReference type="NCBI Taxonomy" id="2579971"/>
    <lineage>
        <taxon>Bacteria</taxon>
        <taxon>Pseudomonadati</taxon>
        <taxon>Pseudomonadota</taxon>
        <taxon>Alphaproteobacteria</taxon>
        <taxon>Rhodobacterales</taxon>
        <taxon>Paracoccaceae</taxon>
        <taxon>Paroceanicella</taxon>
    </lineage>
</organism>
<dbReference type="KEGG" id="ppru:FDP22_16625"/>
<proteinExistence type="predicted"/>
<dbReference type="GO" id="GO:0005576">
    <property type="term" value="C:extracellular region"/>
    <property type="evidence" value="ECO:0007669"/>
    <property type="project" value="UniProtKB-SubCell"/>
</dbReference>
<dbReference type="PANTHER" id="PTHR38340:SF1">
    <property type="entry name" value="S-LAYER PROTEIN"/>
    <property type="match status" value="1"/>
</dbReference>
<accession>A0A5B8FZW1</accession>
<dbReference type="InterPro" id="IPR011049">
    <property type="entry name" value="Serralysin-like_metalloprot_C"/>
</dbReference>
<comment type="subcellular location">
    <subcellularLocation>
        <location evidence="1">Secreted</location>
    </subcellularLocation>
</comment>
<dbReference type="OrthoDB" id="419320at2"/>
<dbReference type="PROSITE" id="PS00330">
    <property type="entry name" value="HEMOLYSIN_CALCIUM"/>
    <property type="match status" value="3"/>
</dbReference>
<dbReference type="InterPro" id="IPR001343">
    <property type="entry name" value="Hemolysn_Ca-bd"/>
</dbReference>
<evidence type="ECO:0000313" key="3">
    <source>
        <dbReference type="EMBL" id="QDL93264.1"/>
    </source>
</evidence>
<evidence type="ECO:0000313" key="4">
    <source>
        <dbReference type="Proteomes" id="UP000305888"/>
    </source>
</evidence>
<dbReference type="InterPro" id="IPR018511">
    <property type="entry name" value="Hemolysin-typ_Ca-bd_CS"/>
</dbReference>
<keyword evidence="4" id="KW-1185">Reference proteome</keyword>
<name>A0A5B8FZW1_9RHOB</name>
<dbReference type="PRINTS" id="PR00313">
    <property type="entry name" value="CABNDNGRPT"/>
</dbReference>